<keyword evidence="3" id="KW-1185">Reference proteome</keyword>
<dbReference type="InterPro" id="IPR042215">
    <property type="entry name" value="CarD-like_C"/>
</dbReference>
<dbReference type="InterPro" id="IPR003711">
    <property type="entry name" value="CarD-like/TRCF_RID"/>
</dbReference>
<dbReference type="SUPFAM" id="SSF141259">
    <property type="entry name" value="CarD-like"/>
    <property type="match status" value="1"/>
</dbReference>
<dbReference type="Proteomes" id="UP000006443">
    <property type="component" value="Unassembled WGS sequence"/>
</dbReference>
<dbReference type="Gene3D" id="2.40.10.170">
    <property type="match status" value="1"/>
</dbReference>
<dbReference type="RefSeq" id="WP_008517605.1">
    <property type="nucleotide sequence ID" value="NZ_ACJM01000012.1"/>
</dbReference>
<gene>
    <name evidence="2" type="ORF">DealDRAFT_2329</name>
</gene>
<protein>
    <submittedName>
        <fullName evidence="2">Transcriptional regulator, CarD family</fullName>
    </submittedName>
</protein>
<dbReference type="InterPro" id="IPR052531">
    <property type="entry name" value="CarD-like_regulator"/>
</dbReference>
<dbReference type="EMBL" id="ACJM01000012">
    <property type="protein sequence ID" value="EEG76881.1"/>
    <property type="molecule type" value="Genomic_DNA"/>
</dbReference>
<name>C0GIM0_DETAL</name>
<dbReference type="Pfam" id="PF21095">
    <property type="entry name" value="CarD_C"/>
    <property type="match status" value="1"/>
</dbReference>
<dbReference type="PANTHER" id="PTHR38447">
    <property type="entry name" value="TRANSCRIPTION FACTOR YDEB-RELATED"/>
    <property type="match status" value="1"/>
</dbReference>
<dbReference type="Gene3D" id="1.20.58.1290">
    <property type="entry name" value="CarD-like, C-terminal domain"/>
    <property type="match status" value="1"/>
</dbReference>
<dbReference type="Pfam" id="PF02559">
    <property type="entry name" value="CarD_TRCF_RID"/>
    <property type="match status" value="1"/>
</dbReference>
<reference evidence="2 3" key="1">
    <citation type="submission" date="2009-02" db="EMBL/GenBank/DDBJ databases">
        <title>Sequencing of the draft genome and assembly of Dethiobacter alkaliphilus AHT 1.</title>
        <authorList>
            <consortium name="US DOE Joint Genome Institute (JGI-PGF)"/>
            <person name="Lucas S."/>
            <person name="Copeland A."/>
            <person name="Lapidus A."/>
            <person name="Glavina del Rio T."/>
            <person name="Dalin E."/>
            <person name="Tice H."/>
            <person name="Bruce D."/>
            <person name="Goodwin L."/>
            <person name="Pitluck S."/>
            <person name="Larimer F."/>
            <person name="Land M.L."/>
            <person name="Hauser L."/>
            <person name="Muyzer G."/>
        </authorList>
    </citation>
    <scope>NUCLEOTIDE SEQUENCE [LARGE SCALE GENOMIC DNA]</scope>
    <source>
        <strain evidence="2 3">AHT 1</strain>
    </source>
</reference>
<dbReference type="SMART" id="SM01058">
    <property type="entry name" value="CarD_TRCF"/>
    <property type="match status" value="1"/>
</dbReference>
<dbReference type="STRING" id="555088.DealDRAFT_2329"/>
<dbReference type="eggNOG" id="COG1329">
    <property type="taxonomic scope" value="Bacteria"/>
</dbReference>
<comment type="caution">
    <text evidence="2">The sequence shown here is derived from an EMBL/GenBank/DDBJ whole genome shotgun (WGS) entry which is preliminary data.</text>
</comment>
<evidence type="ECO:0000313" key="2">
    <source>
        <dbReference type="EMBL" id="EEG76881.1"/>
    </source>
</evidence>
<dbReference type="AlphaFoldDB" id="C0GIM0"/>
<proteinExistence type="predicted"/>
<sequence>MFNIGDKVVYPMHGAGVIEAIEEKEILGARKRYYIMNIPIGDMKVMIPMDNVDQIGLREVIDTHGVEQVLTILRDNHSKMSTNWNRRYRANMEKIKSGDIFQVAEVVRNLMLREREKGLSTGERKMLDSAKQILVSELVLAQNTSAQDVDEILNQFFDEGHHTI</sequence>
<dbReference type="PANTHER" id="PTHR38447:SF1">
    <property type="entry name" value="RNA POLYMERASE-BINDING TRANSCRIPTION FACTOR CARD"/>
    <property type="match status" value="1"/>
</dbReference>
<feature type="domain" description="CarD-like/TRCF RNAP-interacting" evidence="1">
    <location>
        <begin position="1"/>
        <end position="111"/>
    </location>
</feature>
<evidence type="ECO:0000313" key="3">
    <source>
        <dbReference type="Proteomes" id="UP000006443"/>
    </source>
</evidence>
<dbReference type="OrthoDB" id="9786074at2"/>
<dbReference type="InterPro" id="IPR036101">
    <property type="entry name" value="CarD-like/TRCF_RID_sf"/>
</dbReference>
<dbReference type="InterPro" id="IPR048792">
    <property type="entry name" value="CarD_C"/>
</dbReference>
<accession>C0GIM0</accession>
<evidence type="ECO:0000259" key="1">
    <source>
        <dbReference type="SMART" id="SM01058"/>
    </source>
</evidence>
<organism evidence="2 3">
    <name type="scientific">Dethiobacter alkaliphilus AHT 1</name>
    <dbReference type="NCBI Taxonomy" id="555088"/>
    <lineage>
        <taxon>Bacteria</taxon>
        <taxon>Bacillati</taxon>
        <taxon>Bacillota</taxon>
        <taxon>Dethiobacteria</taxon>
        <taxon>Dethiobacterales</taxon>
        <taxon>Dethiobacteraceae</taxon>
        <taxon>Dethiobacter</taxon>
    </lineage>
</organism>
<dbReference type="GO" id="GO:0009303">
    <property type="term" value="P:rRNA transcription"/>
    <property type="evidence" value="ECO:0007669"/>
    <property type="project" value="TreeGrafter"/>
</dbReference>